<evidence type="ECO:0000313" key="3">
    <source>
        <dbReference type="EMBL" id="CAG9803962.1"/>
    </source>
</evidence>
<dbReference type="Pfam" id="PF09805">
    <property type="entry name" value="Nop25"/>
    <property type="match status" value="1"/>
</dbReference>
<dbReference type="OrthoDB" id="551633at2759"/>
<keyword evidence="4" id="KW-1185">Reference proteome</keyword>
<evidence type="ECO:0000256" key="1">
    <source>
        <dbReference type="SAM" id="Coils"/>
    </source>
</evidence>
<evidence type="ECO:0008006" key="5">
    <source>
        <dbReference type="Google" id="ProtNLM"/>
    </source>
</evidence>
<organism evidence="3 4">
    <name type="scientific">Chironomus riparius</name>
    <dbReference type="NCBI Taxonomy" id="315576"/>
    <lineage>
        <taxon>Eukaryota</taxon>
        <taxon>Metazoa</taxon>
        <taxon>Ecdysozoa</taxon>
        <taxon>Arthropoda</taxon>
        <taxon>Hexapoda</taxon>
        <taxon>Insecta</taxon>
        <taxon>Pterygota</taxon>
        <taxon>Neoptera</taxon>
        <taxon>Endopterygota</taxon>
        <taxon>Diptera</taxon>
        <taxon>Nematocera</taxon>
        <taxon>Chironomoidea</taxon>
        <taxon>Chironomidae</taxon>
        <taxon>Chironominae</taxon>
        <taxon>Chironomus</taxon>
    </lineage>
</organism>
<name>A0A9N9WS38_9DIPT</name>
<dbReference type="InterPro" id="IPR019186">
    <property type="entry name" value="Nucleolar_protein_12"/>
</dbReference>
<dbReference type="Proteomes" id="UP001153620">
    <property type="component" value="Chromosome 2"/>
</dbReference>
<protein>
    <recommendedName>
        <fullName evidence="5">Nucleolar protein 12</fullName>
    </recommendedName>
</protein>
<reference evidence="3" key="1">
    <citation type="submission" date="2022-01" db="EMBL/GenBank/DDBJ databases">
        <authorList>
            <person name="King R."/>
        </authorList>
    </citation>
    <scope>NUCLEOTIDE SEQUENCE</scope>
</reference>
<accession>A0A9N9WS38</accession>
<keyword evidence="1" id="KW-0175">Coiled coil</keyword>
<gene>
    <name evidence="3" type="ORF">CHIRRI_LOCUS6857</name>
</gene>
<evidence type="ECO:0000256" key="2">
    <source>
        <dbReference type="SAM" id="MobiDB-lite"/>
    </source>
</evidence>
<dbReference type="AlphaFoldDB" id="A0A9N9WS38"/>
<feature type="compositionally biased region" description="Basic and acidic residues" evidence="2">
    <location>
        <begin position="115"/>
        <end position="150"/>
    </location>
</feature>
<feature type="coiled-coil region" evidence="1">
    <location>
        <begin position="30"/>
        <end position="66"/>
    </location>
</feature>
<sequence>MGKSKNKKLKNEIVFDNKEREEFLKGFSKRKKLRQKKAKEEIEIKLKEERKRIKDESKNLKDTFKQSFKPIEELEGVVIQEVEDVTIHISKPKEDKKFIGLKKFKESDDENNSDESEKAQDDNKISGMEVEDKTAKSGDNERELPKHLKDIKSEKDFKKLIKKQTKTALKKSKIIQKKNQLNSKRNVKLSNRKKHFKEKFLKKHKKIPKHNNKTK</sequence>
<reference evidence="3" key="2">
    <citation type="submission" date="2022-10" db="EMBL/GenBank/DDBJ databases">
        <authorList>
            <consortium name="ENA_rothamsted_submissions"/>
            <consortium name="culmorum"/>
            <person name="King R."/>
        </authorList>
    </citation>
    <scope>NUCLEOTIDE SEQUENCE</scope>
</reference>
<feature type="region of interest" description="Disordered" evidence="2">
    <location>
        <begin position="105"/>
        <end position="150"/>
    </location>
</feature>
<evidence type="ECO:0000313" key="4">
    <source>
        <dbReference type="Proteomes" id="UP001153620"/>
    </source>
</evidence>
<proteinExistence type="predicted"/>
<dbReference type="EMBL" id="OU895878">
    <property type="protein sequence ID" value="CAG9803962.1"/>
    <property type="molecule type" value="Genomic_DNA"/>
</dbReference>